<feature type="non-terminal residue" evidence="1">
    <location>
        <position position="36"/>
    </location>
</feature>
<organism evidence="1">
    <name type="scientific">marine sediment metagenome</name>
    <dbReference type="NCBI Taxonomy" id="412755"/>
    <lineage>
        <taxon>unclassified sequences</taxon>
        <taxon>metagenomes</taxon>
        <taxon>ecological metagenomes</taxon>
    </lineage>
</organism>
<comment type="caution">
    <text evidence="1">The sequence shown here is derived from an EMBL/GenBank/DDBJ whole genome shotgun (WGS) entry which is preliminary data.</text>
</comment>
<dbReference type="AlphaFoldDB" id="X1M4E9"/>
<evidence type="ECO:0000313" key="1">
    <source>
        <dbReference type="EMBL" id="GAI01264.1"/>
    </source>
</evidence>
<proteinExistence type="predicted"/>
<name>X1M4E9_9ZZZZ</name>
<accession>X1M4E9</accession>
<sequence length="36" mass="4091">MVGRELKEFFPVRDVKIGDVRVKVDNLSSDRGISDI</sequence>
<protein>
    <submittedName>
        <fullName evidence="1">Uncharacterized protein</fullName>
    </submittedName>
</protein>
<gene>
    <name evidence="1" type="ORF">S03H2_69953</name>
</gene>
<dbReference type="EMBL" id="BARU01046343">
    <property type="protein sequence ID" value="GAI01264.1"/>
    <property type="molecule type" value="Genomic_DNA"/>
</dbReference>
<reference evidence="1" key="1">
    <citation type="journal article" date="2014" name="Front. Microbiol.">
        <title>High frequency of phylogenetically diverse reductive dehalogenase-homologous genes in deep subseafloor sedimentary metagenomes.</title>
        <authorList>
            <person name="Kawai M."/>
            <person name="Futagami T."/>
            <person name="Toyoda A."/>
            <person name="Takaki Y."/>
            <person name="Nishi S."/>
            <person name="Hori S."/>
            <person name="Arai W."/>
            <person name="Tsubouchi T."/>
            <person name="Morono Y."/>
            <person name="Uchiyama I."/>
            <person name="Ito T."/>
            <person name="Fujiyama A."/>
            <person name="Inagaki F."/>
            <person name="Takami H."/>
        </authorList>
    </citation>
    <scope>NUCLEOTIDE SEQUENCE</scope>
    <source>
        <strain evidence="1">Expedition CK06-06</strain>
    </source>
</reference>